<comment type="similarity">
    <text evidence="6">Belongs to the class-IV pyridoxal-phosphate-dependent aminotransferase family.</text>
</comment>
<protein>
    <recommendedName>
        <fullName evidence="8">Probable branched-chain-amino-acid aminotransferase</fullName>
        <ecNumber evidence="7">2.6.1.42</ecNumber>
    </recommendedName>
</protein>
<dbReference type="InterPro" id="IPR050571">
    <property type="entry name" value="Class-IV_PLP-Dep_Aminotrnsfr"/>
</dbReference>
<dbReference type="PANTHER" id="PTHR42743">
    <property type="entry name" value="AMINO-ACID AMINOTRANSFERASE"/>
    <property type="match status" value="1"/>
</dbReference>
<evidence type="ECO:0000256" key="3">
    <source>
        <dbReference type="ARBA" id="ARBA00004824"/>
    </source>
</evidence>
<dbReference type="InterPro" id="IPR036038">
    <property type="entry name" value="Aminotransferase-like"/>
</dbReference>
<dbReference type="RefSeq" id="WP_101533389.1">
    <property type="nucleotide sequence ID" value="NZ_JBFHIU010000003.1"/>
</dbReference>
<gene>
    <name evidence="14" type="ORF">C0081_08490</name>
</gene>
<comment type="caution">
    <text evidence="14">The sequence shown here is derived from an EMBL/GenBank/DDBJ whole genome shotgun (WGS) entry which is preliminary data.</text>
</comment>
<dbReference type="PANTHER" id="PTHR42743:SF11">
    <property type="entry name" value="AMINODEOXYCHORISMATE LYASE"/>
    <property type="match status" value="1"/>
</dbReference>
<keyword evidence="9" id="KW-0663">Pyridoxal phosphate</keyword>
<dbReference type="OrthoDB" id="9809239at2"/>
<accession>A0A2N5XSD4</accession>
<evidence type="ECO:0000256" key="9">
    <source>
        <dbReference type="ARBA" id="ARBA00022898"/>
    </source>
</evidence>
<comment type="cofactor">
    <cofactor evidence="1">
        <name>pyridoxal 5'-phosphate</name>
        <dbReference type="ChEBI" id="CHEBI:597326"/>
    </cofactor>
</comment>
<dbReference type="InterPro" id="IPR043132">
    <property type="entry name" value="BCAT-like_C"/>
</dbReference>
<dbReference type="InterPro" id="IPR043131">
    <property type="entry name" value="BCAT-like_N"/>
</dbReference>
<evidence type="ECO:0000313" key="14">
    <source>
        <dbReference type="EMBL" id="PLW77370.1"/>
    </source>
</evidence>
<evidence type="ECO:0000256" key="13">
    <source>
        <dbReference type="ARBA" id="ARBA00049229"/>
    </source>
</evidence>
<evidence type="ECO:0000313" key="15">
    <source>
        <dbReference type="Proteomes" id="UP000234881"/>
    </source>
</evidence>
<evidence type="ECO:0000256" key="8">
    <source>
        <dbReference type="ARBA" id="ARBA00014472"/>
    </source>
</evidence>
<dbReference type="Gene3D" id="3.30.470.10">
    <property type="match status" value="1"/>
</dbReference>
<sequence>MQKPDPKRAISHAICLNGQCFVDQDSQAAMISVTDRGLLLGDGLFETLPILNGHALWWERHQKRLVKSANEIGLPLDTKQITESVKKLCEISQGSNSILRVTVTRGSGGRGLLPAPNQSPTILASLAPLPANLAYQEAKLITCNIRRNEQSPTSRIKSLNYLDNILASQEAERHGADDALMLNTCGMATCSTIGNLFAVFGNQIVTPPISDGVLPGILRGQLLEHSSKWGHELSEDSLTSDQLKKADGLFLTNSLRIMRRVIQLDGRIFTRRDAPEDLISNLQARMNTLISIETGITLA</sequence>
<evidence type="ECO:0000256" key="10">
    <source>
        <dbReference type="ARBA" id="ARBA00023304"/>
    </source>
</evidence>
<comment type="pathway">
    <text evidence="3">Amino-acid biosynthesis; L-isoleucine biosynthesis; L-isoleucine from 2-oxobutanoate: step 4/4.</text>
</comment>
<evidence type="ECO:0000256" key="6">
    <source>
        <dbReference type="ARBA" id="ARBA00009320"/>
    </source>
</evidence>
<keyword evidence="15" id="KW-1185">Reference proteome</keyword>
<dbReference type="GO" id="GO:0005829">
    <property type="term" value="C:cytosol"/>
    <property type="evidence" value="ECO:0007669"/>
    <property type="project" value="TreeGrafter"/>
</dbReference>
<dbReference type="SUPFAM" id="SSF56752">
    <property type="entry name" value="D-aminoacid aminotransferase-like PLP-dependent enzymes"/>
    <property type="match status" value="1"/>
</dbReference>
<comment type="catalytic activity">
    <reaction evidence="12">
        <text>L-isoleucine + 2-oxoglutarate = (S)-3-methyl-2-oxopentanoate + L-glutamate</text>
        <dbReference type="Rhea" id="RHEA:24801"/>
        <dbReference type="ChEBI" id="CHEBI:16810"/>
        <dbReference type="ChEBI" id="CHEBI:29985"/>
        <dbReference type="ChEBI" id="CHEBI:35146"/>
        <dbReference type="ChEBI" id="CHEBI:58045"/>
        <dbReference type="EC" id="2.6.1.42"/>
    </reaction>
</comment>
<dbReference type="EC" id="2.6.1.42" evidence="7"/>
<dbReference type="GO" id="GO:0004084">
    <property type="term" value="F:branched-chain-amino-acid transaminase activity"/>
    <property type="evidence" value="ECO:0007669"/>
    <property type="project" value="UniProtKB-EC"/>
</dbReference>
<keyword evidence="10" id="KW-0100">Branched-chain amino acid biosynthesis</keyword>
<dbReference type="AlphaFoldDB" id="A0A2N5XSD4"/>
<dbReference type="InterPro" id="IPR001544">
    <property type="entry name" value="Aminotrans_IV"/>
</dbReference>
<dbReference type="GO" id="GO:0008652">
    <property type="term" value="P:amino acid biosynthetic process"/>
    <property type="evidence" value="ECO:0007669"/>
    <property type="project" value="UniProtKB-ARBA"/>
</dbReference>
<keyword evidence="10" id="KW-0028">Amino-acid biosynthesis</keyword>
<dbReference type="Gene3D" id="3.20.10.10">
    <property type="entry name" value="D-amino Acid Aminotransferase, subunit A, domain 2"/>
    <property type="match status" value="1"/>
</dbReference>
<evidence type="ECO:0000256" key="1">
    <source>
        <dbReference type="ARBA" id="ARBA00001933"/>
    </source>
</evidence>
<comment type="pathway">
    <text evidence="4">Amino-acid biosynthesis; L-valine biosynthesis; L-valine from pyruvate: step 4/4.</text>
</comment>
<evidence type="ECO:0000256" key="5">
    <source>
        <dbReference type="ARBA" id="ARBA00005072"/>
    </source>
</evidence>
<evidence type="ECO:0000256" key="12">
    <source>
        <dbReference type="ARBA" id="ARBA00048798"/>
    </source>
</evidence>
<evidence type="ECO:0000256" key="2">
    <source>
        <dbReference type="ARBA" id="ARBA00003109"/>
    </source>
</evidence>
<evidence type="ECO:0000256" key="11">
    <source>
        <dbReference type="ARBA" id="ARBA00048212"/>
    </source>
</evidence>
<reference evidence="14 15" key="1">
    <citation type="submission" date="2018-01" db="EMBL/GenBank/DDBJ databases">
        <title>The draft genome sequence of Cohaesibacter sp. H1304.</title>
        <authorList>
            <person name="Wang N.-N."/>
            <person name="Du Z.-J."/>
        </authorList>
    </citation>
    <scope>NUCLEOTIDE SEQUENCE [LARGE SCALE GENOMIC DNA]</scope>
    <source>
        <strain evidence="14 15">H1304</strain>
    </source>
</reference>
<comment type="catalytic activity">
    <reaction evidence="11">
        <text>L-valine + 2-oxoglutarate = 3-methyl-2-oxobutanoate + L-glutamate</text>
        <dbReference type="Rhea" id="RHEA:24813"/>
        <dbReference type="ChEBI" id="CHEBI:11851"/>
        <dbReference type="ChEBI" id="CHEBI:16810"/>
        <dbReference type="ChEBI" id="CHEBI:29985"/>
        <dbReference type="ChEBI" id="CHEBI:57762"/>
        <dbReference type="EC" id="2.6.1.42"/>
    </reaction>
</comment>
<organism evidence="14 15">
    <name type="scientific">Cohaesibacter celericrescens</name>
    <dbReference type="NCBI Taxonomy" id="2067669"/>
    <lineage>
        <taxon>Bacteria</taxon>
        <taxon>Pseudomonadati</taxon>
        <taxon>Pseudomonadota</taxon>
        <taxon>Alphaproteobacteria</taxon>
        <taxon>Hyphomicrobiales</taxon>
        <taxon>Cohaesibacteraceae</taxon>
    </lineage>
</organism>
<dbReference type="Pfam" id="PF01063">
    <property type="entry name" value="Aminotran_4"/>
    <property type="match status" value="1"/>
</dbReference>
<evidence type="ECO:0000256" key="4">
    <source>
        <dbReference type="ARBA" id="ARBA00004931"/>
    </source>
</evidence>
<dbReference type="EMBL" id="PKUQ01000016">
    <property type="protein sequence ID" value="PLW77370.1"/>
    <property type="molecule type" value="Genomic_DNA"/>
</dbReference>
<comment type="catalytic activity">
    <reaction evidence="13">
        <text>L-leucine + 2-oxoglutarate = 4-methyl-2-oxopentanoate + L-glutamate</text>
        <dbReference type="Rhea" id="RHEA:18321"/>
        <dbReference type="ChEBI" id="CHEBI:16810"/>
        <dbReference type="ChEBI" id="CHEBI:17865"/>
        <dbReference type="ChEBI" id="CHEBI:29985"/>
        <dbReference type="ChEBI" id="CHEBI:57427"/>
        <dbReference type="EC" id="2.6.1.42"/>
    </reaction>
</comment>
<comment type="pathway">
    <text evidence="5">Amino-acid biosynthesis; L-leucine biosynthesis; L-leucine from 3-methyl-2-oxobutanoate: step 4/4.</text>
</comment>
<dbReference type="FunFam" id="3.20.10.10:FF:000002">
    <property type="entry name" value="D-alanine aminotransferase"/>
    <property type="match status" value="1"/>
</dbReference>
<name>A0A2N5XSD4_9HYPH</name>
<comment type="function">
    <text evidence="2">Acts on leucine, isoleucine and valine.</text>
</comment>
<proteinExistence type="inferred from homology"/>
<dbReference type="GO" id="GO:0009082">
    <property type="term" value="P:branched-chain amino acid biosynthetic process"/>
    <property type="evidence" value="ECO:0007669"/>
    <property type="project" value="UniProtKB-KW"/>
</dbReference>
<evidence type="ECO:0000256" key="7">
    <source>
        <dbReference type="ARBA" id="ARBA00013053"/>
    </source>
</evidence>
<dbReference type="Proteomes" id="UP000234881">
    <property type="component" value="Unassembled WGS sequence"/>
</dbReference>